<dbReference type="Gene3D" id="3.30.530.20">
    <property type="match status" value="1"/>
</dbReference>
<dbReference type="Proteomes" id="UP000232196">
    <property type="component" value="Unassembled WGS sequence"/>
</dbReference>
<dbReference type="OrthoDB" id="326603at2"/>
<organism evidence="1 2">
    <name type="scientific">Leptospira hartskeerlii</name>
    <dbReference type="NCBI Taxonomy" id="2023177"/>
    <lineage>
        <taxon>Bacteria</taxon>
        <taxon>Pseudomonadati</taxon>
        <taxon>Spirochaetota</taxon>
        <taxon>Spirochaetia</taxon>
        <taxon>Leptospirales</taxon>
        <taxon>Leptospiraceae</taxon>
        <taxon>Leptospira</taxon>
    </lineage>
</organism>
<dbReference type="Pfam" id="PF10604">
    <property type="entry name" value="Polyketide_cyc2"/>
    <property type="match status" value="1"/>
</dbReference>
<dbReference type="InterPro" id="IPR023393">
    <property type="entry name" value="START-like_dom_sf"/>
</dbReference>
<comment type="caution">
    <text evidence="1">The sequence shown here is derived from an EMBL/GenBank/DDBJ whole genome shotgun (WGS) entry which is preliminary data.</text>
</comment>
<dbReference type="SUPFAM" id="SSF55961">
    <property type="entry name" value="Bet v1-like"/>
    <property type="match status" value="1"/>
</dbReference>
<reference evidence="1 2" key="1">
    <citation type="submission" date="2017-07" db="EMBL/GenBank/DDBJ databases">
        <title>Leptospira spp. isolated from tropical soils.</title>
        <authorList>
            <person name="Thibeaux R."/>
            <person name="Iraola G."/>
            <person name="Ferres I."/>
            <person name="Bierque E."/>
            <person name="Girault D."/>
            <person name="Soupe-Gilbert M.-E."/>
            <person name="Picardeau M."/>
            <person name="Goarant C."/>
        </authorList>
    </citation>
    <scope>NUCLEOTIDE SEQUENCE [LARGE SCALE GENOMIC DNA]</scope>
    <source>
        <strain evidence="1 2">MCA1-C-A1</strain>
    </source>
</reference>
<gene>
    <name evidence="1" type="ORF">CH357_04135</name>
</gene>
<dbReference type="AlphaFoldDB" id="A0A2M9XH16"/>
<dbReference type="EMBL" id="NPDN01000002">
    <property type="protein sequence ID" value="PJZ26976.1"/>
    <property type="molecule type" value="Genomic_DNA"/>
</dbReference>
<dbReference type="InterPro" id="IPR019587">
    <property type="entry name" value="Polyketide_cyclase/dehydratase"/>
</dbReference>
<sequence length="156" mass="18446">MATTTIAFTVPISLSRAFDYVSNFERLPDWSENILSFKKNESTSGFQVKTKFWFFAYKFEYQILESKYPSRLVFRIKSRFSDQTETFSFYPDPKGSDTDTKILFTSRMELSGFSKIFRSWIFSKAFKNTRKDIRKLQEILSQGKTLGIRNFQVIHD</sequence>
<dbReference type="NCBIfam" id="NF047582">
    <property type="entry name" value="LIC13081_fam"/>
    <property type="match status" value="1"/>
</dbReference>
<keyword evidence="2" id="KW-1185">Reference proteome</keyword>
<dbReference type="RefSeq" id="WP_100705764.1">
    <property type="nucleotide sequence ID" value="NZ_NPDL01000002.1"/>
</dbReference>
<protein>
    <submittedName>
        <fullName evidence="1">Polyketide cyclase</fullName>
    </submittedName>
</protein>
<evidence type="ECO:0000313" key="2">
    <source>
        <dbReference type="Proteomes" id="UP000232196"/>
    </source>
</evidence>
<name>A0A2M9XH16_9LEPT</name>
<accession>A0A2M9XH16</accession>
<proteinExistence type="predicted"/>
<evidence type="ECO:0000313" key="1">
    <source>
        <dbReference type="EMBL" id="PJZ26976.1"/>
    </source>
</evidence>